<protein>
    <submittedName>
        <fullName evidence="1">Uncharacterized protein</fullName>
    </submittedName>
</protein>
<evidence type="ECO:0000313" key="2">
    <source>
        <dbReference type="Proteomes" id="UP000016960"/>
    </source>
</evidence>
<evidence type="ECO:0000313" key="1">
    <source>
        <dbReference type="EMBL" id="ERN41892.1"/>
    </source>
</evidence>
<organism evidence="1 2">
    <name type="scientific">Rubidibacter lacunae KORDI 51-2</name>
    <dbReference type="NCBI Taxonomy" id="582515"/>
    <lineage>
        <taxon>Bacteria</taxon>
        <taxon>Bacillati</taxon>
        <taxon>Cyanobacteriota</taxon>
        <taxon>Cyanophyceae</taxon>
        <taxon>Oscillatoriophycideae</taxon>
        <taxon>Chroococcales</taxon>
        <taxon>Aphanothecaceae</taxon>
        <taxon>Rubidibacter</taxon>
    </lineage>
</organism>
<comment type="caution">
    <text evidence="1">The sequence shown here is derived from an EMBL/GenBank/DDBJ whole genome shotgun (WGS) entry which is preliminary data.</text>
</comment>
<reference evidence="1 2" key="1">
    <citation type="submission" date="2013-05" db="EMBL/GenBank/DDBJ databases">
        <title>Draft genome sequence of Rubidibacter lacunae KORDI 51-2.</title>
        <authorList>
            <person name="Choi D.H."/>
            <person name="Noh J.H."/>
            <person name="Kwon K.-K."/>
            <person name="Lee J.-H."/>
            <person name="Ryu J.-Y."/>
        </authorList>
    </citation>
    <scope>NUCLEOTIDE SEQUENCE [LARGE SCALE GENOMIC DNA]</scope>
    <source>
        <strain evidence="1 2">KORDI 51-2</strain>
    </source>
</reference>
<accession>U5DLX8</accession>
<proteinExistence type="predicted"/>
<name>U5DLX8_9CHRO</name>
<sequence>MLQDNEFNFPPLEVLQHLGASPYLGICLQPIKACDKVHGEFWAEVSDEETTLQIFQEYRRCFGIEEGVLGDKFKGWNLQYSQLRSDCALLRLWFVLAV</sequence>
<gene>
    <name evidence="1" type="ORF">KR51_00014240</name>
</gene>
<dbReference type="InParanoid" id="U5DLX8"/>
<keyword evidence="2" id="KW-1185">Reference proteome</keyword>
<dbReference type="AlphaFoldDB" id="U5DLX8"/>
<dbReference type="EMBL" id="ASSJ01000036">
    <property type="protein sequence ID" value="ERN41892.1"/>
    <property type="molecule type" value="Genomic_DNA"/>
</dbReference>
<dbReference type="Proteomes" id="UP000016960">
    <property type="component" value="Unassembled WGS sequence"/>
</dbReference>